<sequence>MAFRPLNDTVQNPRPVPPEKGDTGNRFLEVEAAFAERPELERRIFNSDWLSAVPSQKLIRDISSYIIELIAARDANLAAAQAAGAVPGPPVAITAVISPPPGAAVLPESTEPASKKRKLNESLPTQNGTGAAIPAWRGPAGEIFYSGDDTSFSLPARKKLRFEFVRTAPSSGEGGIRTLDGKGEVQFGVDWKDIDQIFCLPVPDRAKRADNFVVVPYHGNGIEPPPPGQPAPEPIVWTYQGPGAKALKDEGLEEDPEPAKTCQALNEQLKKFGKNVVLPDEKEFVSTLVNPSRKGEKVYSVKAHRGSKEGYLFFTSVGILFAFKKPLFYFPFSAIASISYTSVLQRTFNLAITTNDTPNAPSQEIEFSMLDQADYAGIDGYIKRHGLNDASLAASRRAQVYHVNVKAEKNGDVANGTADGDEEEESELQKAERMLQDAEDEEEEDYNPGSEGESEGEGSSSEEEAGYGEGNDEGGDGGEEDLVDEELGSEAEDVE</sequence>
<dbReference type="InterPro" id="IPR050454">
    <property type="entry name" value="RTT106/SSRP1_HistChap/FACT"/>
</dbReference>
<protein>
    <recommendedName>
        <fullName evidence="5">Histone chaperone RTT106/FACT complex subunit SPT16-like middle domain-containing protein</fullName>
    </recommendedName>
</protein>
<evidence type="ECO:0000259" key="5">
    <source>
        <dbReference type="SMART" id="SM01287"/>
    </source>
</evidence>
<keyword evidence="7" id="KW-1185">Reference proteome</keyword>
<feature type="region of interest" description="Disordered" evidence="4">
    <location>
        <begin position="106"/>
        <end position="132"/>
    </location>
</feature>
<feature type="region of interest" description="Disordered" evidence="4">
    <location>
        <begin position="1"/>
        <end position="24"/>
    </location>
</feature>
<feature type="compositionally biased region" description="Basic and acidic residues" evidence="4">
    <location>
        <begin position="427"/>
        <end position="436"/>
    </location>
</feature>
<comment type="subunit">
    <text evidence="3">Interacts with histones H3 and H4.</text>
</comment>
<dbReference type="SUPFAM" id="SSF50729">
    <property type="entry name" value="PH domain-like"/>
    <property type="match status" value="1"/>
</dbReference>
<feature type="region of interest" description="Disordered" evidence="4">
    <location>
        <begin position="411"/>
        <end position="495"/>
    </location>
</feature>
<evidence type="ECO:0000313" key="7">
    <source>
        <dbReference type="Proteomes" id="UP001172684"/>
    </source>
</evidence>
<dbReference type="InterPro" id="IPR011993">
    <property type="entry name" value="PH-like_dom_sf"/>
</dbReference>
<feature type="compositionally biased region" description="Acidic residues" evidence="4">
    <location>
        <begin position="437"/>
        <end position="495"/>
    </location>
</feature>
<feature type="domain" description="Histone chaperone RTT106/FACT complex subunit SPT16-like middle" evidence="5">
    <location>
        <begin position="298"/>
        <end position="392"/>
    </location>
</feature>
<accession>A0ABQ9NRK1</accession>
<dbReference type="Gene3D" id="2.30.29.30">
    <property type="entry name" value="Pleckstrin-homology domain (PH domain)/Phosphotyrosine-binding domain (PTB)"/>
    <property type="match status" value="1"/>
</dbReference>
<name>A0ABQ9NRK1_9PEZI</name>
<organism evidence="6 7">
    <name type="scientific">Coniosporium apollinis</name>
    <dbReference type="NCBI Taxonomy" id="61459"/>
    <lineage>
        <taxon>Eukaryota</taxon>
        <taxon>Fungi</taxon>
        <taxon>Dikarya</taxon>
        <taxon>Ascomycota</taxon>
        <taxon>Pezizomycotina</taxon>
        <taxon>Dothideomycetes</taxon>
        <taxon>Dothideomycetes incertae sedis</taxon>
        <taxon>Coniosporium</taxon>
    </lineage>
</organism>
<evidence type="ECO:0000256" key="2">
    <source>
        <dbReference type="ARBA" id="ARBA00037550"/>
    </source>
</evidence>
<comment type="function">
    <text evidence="2">Histones H3 and H4 chaperone involved in the nucleosome formation and heterochromatin silencing. Required for the deposition of H3K56ac-carrying H3-H4 complex onto newly-replicated DNA. Plays a role in the transcriptional regulation of the cell-cycle dependent histone genes by creating a repressive structure at the core histone gene promoter.</text>
</comment>
<evidence type="ECO:0000256" key="1">
    <source>
        <dbReference type="ARBA" id="ARBA00006159"/>
    </source>
</evidence>
<evidence type="ECO:0000256" key="4">
    <source>
        <dbReference type="SAM" id="MobiDB-lite"/>
    </source>
</evidence>
<evidence type="ECO:0000256" key="3">
    <source>
        <dbReference type="ARBA" id="ARBA00038654"/>
    </source>
</evidence>
<evidence type="ECO:0000313" key="6">
    <source>
        <dbReference type="EMBL" id="KAJ9663950.1"/>
    </source>
</evidence>
<dbReference type="Pfam" id="PF08512">
    <property type="entry name" value="Rttp106-like_middle"/>
    <property type="match status" value="1"/>
</dbReference>
<dbReference type="PANTHER" id="PTHR45849:SF3">
    <property type="entry name" value="HISTONE CHAPERONE RTT106"/>
    <property type="match status" value="1"/>
</dbReference>
<dbReference type="SMART" id="SM01287">
    <property type="entry name" value="Rtt106"/>
    <property type="match status" value="1"/>
</dbReference>
<gene>
    <name evidence="6" type="ORF">H2201_005432</name>
</gene>
<reference evidence="6" key="1">
    <citation type="submission" date="2022-10" db="EMBL/GenBank/DDBJ databases">
        <title>Culturing micro-colonial fungi from biological soil crusts in the Mojave desert and describing Neophaeococcomyces mojavensis, and introducing the new genera and species Taxawa tesnikishii.</title>
        <authorList>
            <person name="Kurbessoian T."/>
            <person name="Stajich J.E."/>
        </authorList>
    </citation>
    <scope>NUCLEOTIDE SEQUENCE</scope>
    <source>
        <strain evidence="6">TK_1</strain>
    </source>
</reference>
<dbReference type="InterPro" id="IPR013719">
    <property type="entry name" value="RTT106/SPT16-like_middle_dom"/>
</dbReference>
<dbReference type="EMBL" id="JAPDRL010000040">
    <property type="protein sequence ID" value="KAJ9663950.1"/>
    <property type="molecule type" value="Genomic_DNA"/>
</dbReference>
<comment type="caution">
    <text evidence="6">The sequence shown here is derived from an EMBL/GenBank/DDBJ whole genome shotgun (WGS) entry which is preliminary data.</text>
</comment>
<comment type="similarity">
    <text evidence="1">Belongs to the RTT106 family.</text>
</comment>
<dbReference type="PANTHER" id="PTHR45849">
    <property type="entry name" value="FACT COMPLEX SUBUNIT SSRP1"/>
    <property type="match status" value="1"/>
</dbReference>
<proteinExistence type="inferred from homology"/>
<dbReference type="Proteomes" id="UP001172684">
    <property type="component" value="Unassembled WGS sequence"/>
</dbReference>